<reference evidence="3" key="1">
    <citation type="journal article" date="2022" name="bioRxiv">
        <title>Sequencing and chromosome-scale assembly of the giantPleurodeles waltlgenome.</title>
        <authorList>
            <person name="Brown T."/>
            <person name="Elewa A."/>
            <person name="Iarovenko S."/>
            <person name="Subramanian E."/>
            <person name="Araus A.J."/>
            <person name="Petzold A."/>
            <person name="Susuki M."/>
            <person name="Suzuki K.-i.T."/>
            <person name="Hayashi T."/>
            <person name="Toyoda A."/>
            <person name="Oliveira C."/>
            <person name="Osipova E."/>
            <person name="Leigh N.D."/>
            <person name="Simon A."/>
            <person name="Yun M.H."/>
        </authorList>
    </citation>
    <scope>NUCLEOTIDE SEQUENCE</scope>
    <source>
        <strain evidence="3">20211129_DDA</strain>
        <tissue evidence="3">Liver</tissue>
    </source>
</reference>
<proteinExistence type="predicted"/>
<dbReference type="Proteomes" id="UP001066276">
    <property type="component" value="Chromosome 9"/>
</dbReference>
<keyword evidence="2" id="KW-0732">Signal</keyword>
<evidence type="ECO:0000256" key="1">
    <source>
        <dbReference type="SAM" id="MobiDB-lite"/>
    </source>
</evidence>
<feature type="chain" id="PRO_5043675592" evidence="2">
    <location>
        <begin position="27"/>
        <end position="126"/>
    </location>
</feature>
<keyword evidence="4" id="KW-1185">Reference proteome</keyword>
<evidence type="ECO:0000313" key="3">
    <source>
        <dbReference type="EMBL" id="KAJ1108516.1"/>
    </source>
</evidence>
<feature type="compositionally biased region" description="Acidic residues" evidence="1">
    <location>
        <begin position="103"/>
        <end position="116"/>
    </location>
</feature>
<protein>
    <submittedName>
        <fullName evidence="3">Uncharacterized protein</fullName>
    </submittedName>
</protein>
<comment type="caution">
    <text evidence="3">The sequence shown here is derived from an EMBL/GenBank/DDBJ whole genome shotgun (WGS) entry which is preliminary data.</text>
</comment>
<dbReference type="EMBL" id="JANPWB010000013">
    <property type="protein sequence ID" value="KAJ1108516.1"/>
    <property type="molecule type" value="Genomic_DNA"/>
</dbReference>
<feature type="signal peptide" evidence="2">
    <location>
        <begin position="1"/>
        <end position="26"/>
    </location>
</feature>
<evidence type="ECO:0000313" key="4">
    <source>
        <dbReference type="Proteomes" id="UP001066276"/>
    </source>
</evidence>
<evidence type="ECO:0000256" key="2">
    <source>
        <dbReference type="SAM" id="SignalP"/>
    </source>
</evidence>
<name>A0AAV7MXQ5_PLEWA</name>
<sequence>MGPSSMQTMHLLLWTTLTLCFHTAKTTPIKKEILLTATATAVIKPVLRPELTLLSKTDIPLKQELAWMPQKEPLLHPPTLRVQKVEVPQPRQLVSVAIHDCVDQGDDDEPEEEEILQDQGTTADDD</sequence>
<dbReference type="AlphaFoldDB" id="A0AAV7MXQ5"/>
<organism evidence="3 4">
    <name type="scientific">Pleurodeles waltl</name>
    <name type="common">Iberian ribbed newt</name>
    <dbReference type="NCBI Taxonomy" id="8319"/>
    <lineage>
        <taxon>Eukaryota</taxon>
        <taxon>Metazoa</taxon>
        <taxon>Chordata</taxon>
        <taxon>Craniata</taxon>
        <taxon>Vertebrata</taxon>
        <taxon>Euteleostomi</taxon>
        <taxon>Amphibia</taxon>
        <taxon>Batrachia</taxon>
        <taxon>Caudata</taxon>
        <taxon>Salamandroidea</taxon>
        <taxon>Salamandridae</taxon>
        <taxon>Pleurodelinae</taxon>
        <taxon>Pleurodeles</taxon>
    </lineage>
</organism>
<gene>
    <name evidence="3" type="ORF">NDU88_005892</name>
</gene>
<accession>A0AAV7MXQ5</accession>
<feature type="region of interest" description="Disordered" evidence="1">
    <location>
        <begin position="103"/>
        <end position="126"/>
    </location>
</feature>